<evidence type="ECO:0000256" key="3">
    <source>
        <dbReference type="ARBA" id="ARBA00022692"/>
    </source>
</evidence>
<sequence length="241" mass="27324">MFTRTESFQSFIRFYPVVSVIAAIHIFFWLLFLIPLPTTQIVLRLLEGYNAGIAAGEYWRFVTPIFLHVGFSHVLFNSISLILFAPALERLLKKPKFIILYLGSGVFANIATYLLEPLEYSHIGASGAIFGLFGIYLFMVYFRKGMIDQANSQIILSILVIGVIMTFLSANINIVAHLFGLIGGFLLGPLLIKKRPGFVHETYYQPRPSKSTFQLKNITGKHVFWLVLGFLILIGFLSRFF</sequence>
<dbReference type="InterPro" id="IPR022764">
    <property type="entry name" value="Peptidase_S54_rhomboid_dom"/>
</dbReference>
<feature type="transmembrane region" description="Helical" evidence="7">
    <location>
        <begin position="65"/>
        <end position="85"/>
    </location>
</feature>
<dbReference type="Gene3D" id="1.20.1540.10">
    <property type="entry name" value="Rhomboid-like"/>
    <property type="match status" value="1"/>
</dbReference>
<feature type="transmembrane region" description="Helical" evidence="7">
    <location>
        <begin position="97"/>
        <end position="115"/>
    </location>
</feature>
<dbReference type="SUPFAM" id="SSF144091">
    <property type="entry name" value="Rhomboid-like"/>
    <property type="match status" value="1"/>
</dbReference>
<dbReference type="GO" id="GO:0016020">
    <property type="term" value="C:membrane"/>
    <property type="evidence" value="ECO:0007669"/>
    <property type="project" value="UniProtKB-SubCell"/>
</dbReference>
<dbReference type="KEGG" id="bwh:A9C19_18685"/>
<feature type="domain" description="Peptidase S54 rhomboid" evidence="8">
    <location>
        <begin position="56"/>
        <end position="193"/>
    </location>
</feature>
<evidence type="ECO:0000259" key="8">
    <source>
        <dbReference type="Pfam" id="PF01694"/>
    </source>
</evidence>
<evidence type="ECO:0000256" key="7">
    <source>
        <dbReference type="SAM" id="Phobius"/>
    </source>
</evidence>
<organism evidence="9 10">
    <name type="scientific">Bacillus weihaiensis</name>
    <dbReference type="NCBI Taxonomy" id="1547283"/>
    <lineage>
        <taxon>Bacteria</taxon>
        <taxon>Bacillati</taxon>
        <taxon>Bacillota</taxon>
        <taxon>Bacilli</taxon>
        <taxon>Bacillales</taxon>
        <taxon>Bacillaceae</taxon>
        <taxon>Bacillus</taxon>
    </lineage>
</organism>
<evidence type="ECO:0000313" key="10">
    <source>
        <dbReference type="Proteomes" id="UP000181936"/>
    </source>
</evidence>
<keyword evidence="6 7" id="KW-0472">Membrane</keyword>
<evidence type="ECO:0000256" key="2">
    <source>
        <dbReference type="ARBA" id="ARBA00009045"/>
    </source>
</evidence>
<gene>
    <name evidence="9" type="ORF">A9C19_18685</name>
</gene>
<dbReference type="STRING" id="1547283.A9C19_18685"/>
<comment type="similarity">
    <text evidence="2">Belongs to the peptidase S54 family.</text>
</comment>
<keyword evidence="5 7" id="KW-1133">Transmembrane helix</keyword>
<dbReference type="Proteomes" id="UP000181936">
    <property type="component" value="Chromosome"/>
</dbReference>
<evidence type="ECO:0000256" key="4">
    <source>
        <dbReference type="ARBA" id="ARBA00022801"/>
    </source>
</evidence>
<name>A0A1L3MW63_9BACI</name>
<keyword evidence="10" id="KW-1185">Reference proteome</keyword>
<dbReference type="GO" id="GO:0004252">
    <property type="term" value="F:serine-type endopeptidase activity"/>
    <property type="evidence" value="ECO:0007669"/>
    <property type="project" value="InterPro"/>
</dbReference>
<reference evidence="9 10" key="1">
    <citation type="journal article" date="2016" name="Sci. Rep.">
        <title>Complete genome sequence and transcriptomic analysis of a novel marine strain Bacillus weihaiensis reveals the mechanism of brown algae degradation.</title>
        <authorList>
            <person name="Zhu Y."/>
            <person name="Chen P."/>
            <person name="Bao Y."/>
            <person name="Men Y."/>
            <person name="Zeng Y."/>
            <person name="Yang J."/>
            <person name="Sun J."/>
            <person name="Sun Y."/>
        </authorList>
    </citation>
    <scope>NUCLEOTIDE SEQUENCE [LARGE SCALE GENOMIC DNA]</scope>
    <source>
        <strain evidence="9 10">Alg07</strain>
    </source>
</reference>
<dbReference type="GO" id="GO:0006508">
    <property type="term" value="P:proteolysis"/>
    <property type="evidence" value="ECO:0007669"/>
    <property type="project" value="UniProtKB-KW"/>
</dbReference>
<dbReference type="EMBL" id="CP016020">
    <property type="protein sequence ID" value="APH06574.1"/>
    <property type="molecule type" value="Genomic_DNA"/>
</dbReference>
<feature type="transmembrane region" description="Helical" evidence="7">
    <location>
        <begin position="12"/>
        <end position="34"/>
    </location>
</feature>
<dbReference type="PANTHER" id="PTHR43731:SF14">
    <property type="entry name" value="PRESENILIN-ASSOCIATED RHOMBOID-LIKE PROTEIN, MITOCHONDRIAL"/>
    <property type="match status" value="1"/>
</dbReference>
<dbReference type="RefSeq" id="WP_072581375.1">
    <property type="nucleotide sequence ID" value="NZ_CP016020.1"/>
</dbReference>
<keyword evidence="4" id="KW-0378">Hydrolase</keyword>
<feature type="transmembrane region" description="Helical" evidence="7">
    <location>
        <begin position="121"/>
        <end position="142"/>
    </location>
</feature>
<evidence type="ECO:0000256" key="5">
    <source>
        <dbReference type="ARBA" id="ARBA00022989"/>
    </source>
</evidence>
<feature type="transmembrane region" description="Helical" evidence="7">
    <location>
        <begin position="223"/>
        <end position="240"/>
    </location>
</feature>
<feature type="transmembrane region" description="Helical" evidence="7">
    <location>
        <begin position="154"/>
        <end position="170"/>
    </location>
</feature>
<keyword evidence="9" id="KW-0645">Protease</keyword>
<proteinExistence type="inferred from homology"/>
<accession>A0A1L3MW63</accession>
<protein>
    <submittedName>
        <fullName evidence="9">Rhomboid family intramembrane serine protease</fullName>
    </submittedName>
</protein>
<comment type="subcellular location">
    <subcellularLocation>
        <location evidence="1">Membrane</location>
        <topology evidence="1">Multi-pass membrane protein</topology>
    </subcellularLocation>
</comment>
<keyword evidence="3 7" id="KW-0812">Transmembrane</keyword>
<dbReference type="OrthoDB" id="9813074at2"/>
<evidence type="ECO:0000313" key="9">
    <source>
        <dbReference type="EMBL" id="APH06574.1"/>
    </source>
</evidence>
<dbReference type="AlphaFoldDB" id="A0A1L3MW63"/>
<dbReference type="Pfam" id="PF01694">
    <property type="entry name" value="Rhomboid"/>
    <property type="match status" value="1"/>
</dbReference>
<evidence type="ECO:0000256" key="1">
    <source>
        <dbReference type="ARBA" id="ARBA00004141"/>
    </source>
</evidence>
<dbReference type="PANTHER" id="PTHR43731">
    <property type="entry name" value="RHOMBOID PROTEASE"/>
    <property type="match status" value="1"/>
</dbReference>
<dbReference type="InterPro" id="IPR035952">
    <property type="entry name" value="Rhomboid-like_sf"/>
</dbReference>
<dbReference type="InterPro" id="IPR050925">
    <property type="entry name" value="Rhomboid_protease_S54"/>
</dbReference>
<evidence type="ECO:0000256" key="6">
    <source>
        <dbReference type="ARBA" id="ARBA00023136"/>
    </source>
</evidence>